<accession>A0A3G5A393</accession>
<dbReference type="InterPro" id="IPR011990">
    <property type="entry name" value="TPR-like_helical_dom_sf"/>
</dbReference>
<dbReference type="Pfam" id="PF08238">
    <property type="entry name" value="Sel1"/>
    <property type="match status" value="3"/>
</dbReference>
<dbReference type="GO" id="GO:0036503">
    <property type="term" value="P:ERAD pathway"/>
    <property type="evidence" value="ECO:0007669"/>
    <property type="project" value="TreeGrafter"/>
</dbReference>
<organism evidence="1">
    <name type="scientific">Harvfovirus sp</name>
    <dbReference type="NCBI Taxonomy" id="2487768"/>
    <lineage>
        <taxon>Viruses</taxon>
        <taxon>Varidnaviria</taxon>
        <taxon>Bamfordvirae</taxon>
        <taxon>Nucleocytoviricota</taxon>
        <taxon>Megaviricetes</taxon>
        <taxon>Imitervirales</taxon>
        <taxon>Mimiviridae</taxon>
        <taxon>Klosneuvirinae</taxon>
    </lineage>
</organism>
<dbReference type="InterPro" id="IPR006597">
    <property type="entry name" value="Sel1-like"/>
</dbReference>
<reference evidence="1" key="1">
    <citation type="submission" date="2018-10" db="EMBL/GenBank/DDBJ databases">
        <title>Hidden diversity of soil giant viruses.</title>
        <authorList>
            <person name="Schulz F."/>
            <person name="Alteio L."/>
            <person name="Goudeau D."/>
            <person name="Ryan E.M."/>
            <person name="Malmstrom R.R."/>
            <person name="Blanchard J."/>
            <person name="Woyke T."/>
        </authorList>
    </citation>
    <scope>NUCLEOTIDE SEQUENCE</scope>
    <source>
        <strain evidence="1">HAV1</strain>
    </source>
</reference>
<sequence>MEQSKDALNDLLQKSILGDIVSIKEIEKIIVSFQVMKPTHTDIFTFYTDSATKGNSYAECLLGEMYLFGIGTPIDTKHALNLLEKSVSQNNFYAQYYLALQYLDLEIPEVDIDTSHRKAYELMKLSAEQNYPEAQYYLGYLYQIGRGTALNYPLAEQNFLLAAEGSFSSAHHDLIALYTNFEYYPKDADMTKIYRWYMKRIYEHDEVASGALHMIIQKRPSMWKFVINESLASHKKIHEMENLIEHMRYAPNGYHYNKIEDEFYTLAAGSCRKR</sequence>
<name>A0A3G5A393_9VIRU</name>
<dbReference type="PANTHER" id="PTHR11102:SF147">
    <property type="entry name" value="SEL1L ADAPTOR SUBUNIT OF ERAD E3 UBIQUITIN LIGASE"/>
    <property type="match status" value="1"/>
</dbReference>
<evidence type="ECO:0008006" key="2">
    <source>
        <dbReference type="Google" id="ProtNLM"/>
    </source>
</evidence>
<evidence type="ECO:0000313" key="1">
    <source>
        <dbReference type="EMBL" id="AYV81695.1"/>
    </source>
</evidence>
<dbReference type="InterPro" id="IPR050767">
    <property type="entry name" value="Sel1_AlgK"/>
</dbReference>
<dbReference type="Gene3D" id="1.25.40.10">
    <property type="entry name" value="Tetratricopeptide repeat domain"/>
    <property type="match status" value="2"/>
</dbReference>
<dbReference type="SUPFAM" id="SSF81901">
    <property type="entry name" value="HCP-like"/>
    <property type="match status" value="1"/>
</dbReference>
<gene>
    <name evidence="1" type="ORF">Harvfovirus53_5</name>
</gene>
<protein>
    <recommendedName>
        <fullName evidence="2">Sel1 repeat family protein</fullName>
    </recommendedName>
</protein>
<dbReference type="EMBL" id="MK072295">
    <property type="protein sequence ID" value="AYV81695.1"/>
    <property type="molecule type" value="Genomic_DNA"/>
</dbReference>
<proteinExistence type="predicted"/>
<dbReference type="PANTHER" id="PTHR11102">
    <property type="entry name" value="SEL-1-LIKE PROTEIN"/>
    <property type="match status" value="1"/>
</dbReference>
<dbReference type="SMART" id="SM00671">
    <property type="entry name" value="SEL1"/>
    <property type="match status" value="3"/>
</dbReference>